<dbReference type="OrthoDB" id="3918848at2759"/>
<accession>A0A5C3R1G7</accession>
<dbReference type="GO" id="GO:0005975">
    <property type="term" value="P:carbohydrate metabolic process"/>
    <property type="evidence" value="ECO:0007669"/>
    <property type="project" value="InterPro"/>
</dbReference>
<name>A0A5C3R1G7_9AGAR</name>
<evidence type="ECO:0000313" key="6">
    <source>
        <dbReference type="EMBL" id="TFL06439.1"/>
    </source>
</evidence>
<feature type="region of interest" description="Disordered" evidence="1">
    <location>
        <begin position="857"/>
        <end position="978"/>
    </location>
</feature>
<feature type="domain" description="Glutaminase A central" evidence="4">
    <location>
        <begin position="336"/>
        <end position="685"/>
    </location>
</feature>
<reference evidence="6 7" key="1">
    <citation type="journal article" date="2019" name="Nat. Ecol. Evol.">
        <title>Megaphylogeny resolves global patterns of mushroom evolution.</title>
        <authorList>
            <person name="Varga T."/>
            <person name="Krizsan K."/>
            <person name="Foldi C."/>
            <person name="Dima B."/>
            <person name="Sanchez-Garcia M."/>
            <person name="Sanchez-Ramirez S."/>
            <person name="Szollosi G.J."/>
            <person name="Szarkandi J.G."/>
            <person name="Papp V."/>
            <person name="Albert L."/>
            <person name="Andreopoulos W."/>
            <person name="Angelini C."/>
            <person name="Antonin V."/>
            <person name="Barry K.W."/>
            <person name="Bougher N.L."/>
            <person name="Buchanan P."/>
            <person name="Buyck B."/>
            <person name="Bense V."/>
            <person name="Catcheside P."/>
            <person name="Chovatia M."/>
            <person name="Cooper J."/>
            <person name="Damon W."/>
            <person name="Desjardin D."/>
            <person name="Finy P."/>
            <person name="Geml J."/>
            <person name="Haridas S."/>
            <person name="Hughes K."/>
            <person name="Justo A."/>
            <person name="Karasinski D."/>
            <person name="Kautmanova I."/>
            <person name="Kiss B."/>
            <person name="Kocsube S."/>
            <person name="Kotiranta H."/>
            <person name="LaButti K.M."/>
            <person name="Lechner B.E."/>
            <person name="Liimatainen K."/>
            <person name="Lipzen A."/>
            <person name="Lukacs Z."/>
            <person name="Mihaltcheva S."/>
            <person name="Morgado L.N."/>
            <person name="Niskanen T."/>
            <person name="Noordeloos M.E."/>
            <person name="Ohm R.A."/>
            <person name="Ortiz-Santana B."/>
            <person name="Ovrebo C."/>
            <person name="Racz N."/>
            <person name="Riley R."/>
            <person name="Savchenko A."/>
            <person name="Shiryaev A."/>
            <person name="Soop K."/>
            <person name="Spirin V."/>
            <person name="Szebenyi C."/>
            <person name="Tomsovsky M."/>
            <person name="Tulloss R.E."/>
            <person name="Uehling J."/>
            <person name="Grigoriev I.V."/>
            <person name="Vagvolgyi C."/>
            <person name="Papp T."/>
            <person name="Martin F.M."/>
            <person name="Miettinen O."/>
            <person name="Hibbett D.S."/>
            <person name="Nagy L.G."/>
        </authorList>
    </citation>
    <scope>NUCLEOTIDE SEQUENCE [LARGE SCALE GENOMIC DNA]</scope>
    <source>
        <strain evidence="6 7">CBS 309.79</strain>
    </source>
</reference>
<dbReference type="STRING" id="1884261.A0A5C3R1G7"/>
<feature type="transmembrane region" description="Helical" evidence="2">
    <location>
        <begin position="710"/>
        <end position="734"/>
    </location>
</feature>
<feature type="chain" id="PRO_5022965064" description="DUF1793-domain-containing protein" evidence="3">
    <location>
        <begin position="23"/>
        <end position="1014"/>
    </location>
</feature>
<feature type="domain" description="Glutaminase A N-terminal" evidence="5">
    <location>
        <begin position="102"/>
        <end position="331"/>
    </location>
</feature>
<feature type="compositionally biased region" description="Polar residues" evidence="1">
    <location>
        <begin position="873"/>
        <end position="892"/>
    </location>
</feature>
<feature type="compositionally biased region" description="Polar residues" evidence="1">
    <location>
        <begin position="753"/>
        <end position="762"/>
    </location>
</feature>
<evidence type="ECO:0000313" key="7">
    <source>
        <dbReference type="Proteomes" id="UP000305067"/>
    </source>
</evidence>
<dbReference type="InterPro" id="IPR032514">
    <property type="entry name" value="GtaA_central"/>
</dbReference>
<proteinExistence type="predicted"/>
<keyword evidence="7" id="KW-1185">Reference proteome</keyword>
<feature type="region of interest" description="Disordered" evidence="1">
    <location>
        <begin position="995"/>
        <end position="1014"/>
    </location>
</feature>
<evidence type="ECO:0008006" key="8">
    <source>
        <dbReference type="Google" id="ProtNLM"/>
    </source>
</evidence>
<evidence type="ECO:0000256" key="1">
    <source>
        <dbReference type="SAM" id="MobiDB-lite"/>
    </source>
</evidence>
<organism evidence="6 7">
    <name type="scientific">Pterulicium gracile</name>
    <dbReference type="NCBI Taxonomy" id="1884261"/>
    <lineage>
        <taxon>Eukaryota</taxon>
        <taxon>Fungi</taxon>
        <taxon>Dikarya</taxon>
        <taxon>Basidiomycota</taxon>
        <taxon>Agaricomycotina</taxon>
        <taxon>Agaricomycetes</taxon>
        <taxon>Agaricomycetidae</taxon>
        <taxon>Agaricales</taxon>
        <taxon>Pleurotineae</taxon>
        <taxon>Pterulaceae</taxon>
        <taxon>Pterulicium</taxon>
    </lineage>
</organism>
<evidence type="ECO:0000256" key="2">
    <source>
        <dbReference type="SAM" id="Phobius"/>
    </source>
</evidence>
<feature type="compositionally biased region" description="Low complexity" evidence="1">
    <location>
        <begin position="861"/>
        <end position="872"/>
    </location>
</feature>
<sequence>MTFFLSAVLPLAFILLILEVSAQTLRPNAFPLAVRSPYLNAWVKFGTNSSPSRTWPTYYTQGGQNLGWAGIVQVDNVNSTFSFMGIGASTPATLRSGQITATQTILTYTAGPIRLIVNYLSPIEPDDWVKMSLPFAYMSVTAESTDGLSHEVRLYADISGEWCSNSDSVVSWDTVQTSKSLYHKIERNAPSFLSEDAGMGEDGVTYHAMRLSNNMSWRTGSDANSRRQFVENGRLANTMDTNFRRLRSAFPVMALSVDLGPVRALTEPVVWAVGKTRDPSIQFRGESGLQQRSSYFRATYEDISVAINDFLEDFSNAKRRADELDQKIQADAEAVSPEYAQLVTLAARQTFAATELTIAKGSDGAWNRSDVKMFMREMGSGRTASPVELIYAAYPAFLYFNSSLAGRLLEPLLEFQSTPDYNNEFAAPNLGTSYPNATGNTIVHPQGVEHSGNMIIMALAHAKYSGDGSLIAKYYPLLKRWAGYLVKNAFSPIGQTSADGLSNGNMTNLAIKGIIGIQAMSEISAAVNEVADSRTFSENAATLYKNWAVAASRGDRLSSVYGDSTSTGLMYNVFADKLLRTALVDQSIMEAQTEFYRTSMTNNPSTFGPPVDSDASLSGTVKSHWVLMAAAATTNSAVRDMLVNSVHARAGSPDYLEAFPSTYSASNGEMQDGVASGAQGAMFAALVLNLQAQKISTDASAQETDGGTNVGAIAGGVAGGVVVIAIFIGLFFLLERRRRQNQAIEERKLAPTPFNTQPTQPYTDDYHHSVAPLSQNSGHVVYAGAQPGSNQYGHGDSPAGTVNQYGYGEAQYGVGSSQNGNSSHYGYAAEPQHGSNHYTHTDAHIANQQYAAYAVPDHRNTSSSPSGGRPTTQYSSSTDYPAVSQQGSNNADDFNGIGLHMASPQSVVSPSNDSQPHSRNTQPTQPTAVTSLASVGRRSSNSKGGMRTGYVPAAGTYCSPSPPTSEVPSSRSDGGLQGDVAAQLRSEVETLRQQVSTLRQEREYDVPPPEYVPR</sequence>
<dbReference type="Gene3D" id="1.20.5.510">
    <property type="entry name" value="Single helix bin"/>
    <property type="match status" value="1"/>
</dbReference>
<evidence type="ECO:0000259" key="4">
    <source>
        <dbReference type="Pfam" id="PF16335"/>
    </source>
</evidence>
<dbReference type="AlphaFoldDB" id="A0A5C3R1G7"/>
<dbReference type="EMBL" id="ML178815">
    <property type="protein sequence ID" value="TFL06439.1"/>
    <property type="molecule type" value="Genomic_DNA"/>
</dbReference>
<protein>
    <recommendedName>
        <fullName evidence="8">DUF1793-domain-containing protein</fullName>
    </recommendedName>
</protein>
<dbReference type="InterPro" id="IPR052743">
    <property type="entry name" value="Glutaminase_GtaA"/>
</dbReference>
<dbReference type="Pfam" id="PF17168">
    <property type="entry name" value="DUF5127"/>
    <property type="match status" value="1"/>
</dbReference>
<gene>
    <name evidence="6" type="ORF">BDV98DRAFT_588713</name>
</gene>
<evidence type="ECO:0000259" key="5">
    <source>
        <dbReference type="Pfam" id="PF17168"/>
    </source>
</evidence>
<feature type="compositionally biased region" description="Polar residues" evidence="1">
    <location>
        <begin position="903"/>
        <end position="943"/>
    </location>
</feature>
<keyword evidence="2" id="KW-0472">Membrane</keyword>
<dbReference type="Pfam" id="PF16335">
    <property type="entry name" value="GtaA_6_Hairpin"/>
    <property type="match status" value="1"/>
</dbReference>
<dbReference type="Proteomes" id="UP000305067">
    <property type="component" value="Unassembled WGS sequence"/>
</dbReference>
<keyword evidence="3" id="KW-0732">Signal</keyword>
<dbReference type="SUPFAM" id="SSF48208">
    <property type="entry name" value="Six-hairpin glycosidases"/>
    <property type="match status" value="1"/>
</dbReference>
<dbReference type="InterPro" id="IPR008928">
    <property type="entry name" value="6-hairpin_glycosidase_sf"/>
</dbReference>
<dbReference type="PANTHER" id="PTHR31987">
    <property type="entry name" value="GLUTAMINASE A-RELATED"/>
    <property type="match status" value="1"/>
</dbReference>
<feature type="region of interest" description="Disordered" evidence="1">
    <location>
        <begin position="744"/>
        <end position="765"/>
    </location>
</feature>
<dbReference type="InterPro" id="IPR033433">
    <property type="entry name" value="GtaA_N"/>
</dbReference>
<keyword evidence="2" id="KW-1133">Transmembrane helix</keyword>
<keyword evidence="2" id="KW-0812">Transmembrane</keyword>
<dbReference type="PANTHER" id="PTHR31987:SF1">
    <property type="entry name" value="GLUTAMINASE A"/>
    <property type="match status" value="1"/>
</dbReference>
<feature type="signal peptide" evidence="3">
    <location>
        <begin position="1"/>
        <end position="22"/>
    </location>
</feature>
<evidence type="ECO:0000256" key="3">
    <source>
        <dbReference type="SAM" id="SignalP"/>
    </source>
</evidence>